<dbReference type="EMBL" id="KL367475">
    <property type="protein sequence ID" value="KFD73041.1"/>
    <property type="molecule type" value="Genomic_DNA"/>
</dbReference>
<dbReference type="AlphaFoldDB" id="A0A085NU95"/>
<reference evidence="1" key="1">
    <citation type="journal article" date="2014" name="Nat. Genet.">
        <title>Genome and transcriptome of the porcine whipworm Trichuris suis.</title>
        <authorList>
            <person name="Jex A.R."/>
            <person name="Nejsum P."/>
            <person name="Schwarz E.M."/>
            <person name="Hu L."/>
            <person name="Young N.D."/>
            <person name="Hall R.S."/>
            <person name="Korhonen P.K."/>
            <person name="Liao S."/>
            <person name="Thamsborg S."/>
            <person name="Xia J."/>
            <person name="Xu P."/>
            <person name="Wang S."/>
            <person name="Scheerlinck J.P."/>
            <person name="Hofmann A."/>
            <person name="Sternberg P.W."/>
            <person name="Wang J."/>
            <person name="Gasser R.B."/>
        </authorList>
    </citation>
    <scope>NUCLEOTIDE SEQUENCE [LARGE SCALE GENOMIC DNA]</scope>
    <source>
        <strain evidence="1">DCEP-RM93F</strain>
    </source>
</reference>
<gene>
    <name evidence="1" type="ORF">M514_14945</name>
</gene>
<protein>
    <submittedName>
        <fullName evidence="1">Uncharacterized protein</fullName>
    </submittedName>
</protein>
<sequence>MFHFHPSPKTKNGQEKPLLCRQTHNSGAKVFSEQAHRSSKFRRSKQLADPPMCLFAPCCHWQLNRANVNE</sequence>
<accession>A0A085NU95</accession>
<dbReference type="Proteomes" id="UP000030758">
    <property type="component" value="Unassembled WGS sequence"/>
</dbReference>
<organism evidence="1">
    <name type="scientific">Trichuris suis</name>
    <name type="common">pig whipworm</name>
    <dbReference type="NCBI Taxonomy" id="68888"/>
    <lineage>
        <taxon>Eukaryota</taxon>
        <taxon>Metazoa</taxon>
        <taxon>Ecdysozoa</taxon>
        <taxon>Nematoda</taxon>
        <taxon>Enoplea</taxon>
        <taxon>Dorylaimia</taxon>
        <taxon>Trichinellida</taxon>
        <taxon>Trichuridae</taxon>
        <taxon>Trichuris</taxon>
    </lineage>
</organism>
<name>A0A085NU95_9BILA</name>
<evidence type="ECO:0000313" key="1">
    <source>
        <dbReference type="EMBL" id="KFD73041.1"/>
    </source>
</evidence>
<proteinExistence type="predicted"/>